<dbReference type="SUPFAM" id="SSF74982">
    <property type="entry name" value="Small protein B (SmpB)"/>
    <property type="match status" value="1"/>
</dbReference>
<comment type="similarity">
    <text evidence="3">Belongs to the SmpB family.</text>
</comment>
<comment type="subcellular location">
    <subcellularLocation>
        <location evidence="3">Cytoplasm</location>
    </subcellularLocation>
    <text evidence="3">The tmRNA-SmpB complex associates with stalled 70S ribosomes.</text>
</comment>
<dbReference type="PANTHER" id="PTHR30308">
    <property type="entry name" value="TMRNA-BINDING COMPONENT OF TRANS-TRANSLATION TAGGING COMPLEX"/>
    <property type="match status" value="1"/>
</dbReference>
<dbReference type="OrthoDB" id="9805462at2"/>
<evidence type="ECO:0000313" key="4">
    <source>
        <dbReference type="EMBL" id="PAK21348.1"/>
    </source>
</evidence>
<dbReference type="EMBL" id="NQNY01000006">
    <property type="protein sequence ID" value="PAK21348.1"/>
    <property type="molecule type" value="Genomic_DNA"/>
</dbReference>
<dbReference type="HAMAP" id="MF_00023">
    <property type="entry name" value="SmpB"/>
    <property type="match status" value="1"/>
</dbReference>
<dbReference type="Proteomes" id="UP000216943">
    <property type="component" value="Unassembled WGS sequence"/>
</dbReference>
<dbReference type="GO" id="GO:0070929">
    <property type="term" value="P:trans-translation"/>
    <property type="evidence" value="ECO:0007669"/>
    <property type="project" value="UniProtKB-UniRule"/>
</dbReference>
<dbReference type="InterPro" id="IPR020081">
    <property type="entry name" value="SsrA-bd_prot_CS"/>
</dbReference>
<dbReference type="InterPro" id="IPR023620">
    <property type="entry name" value="SmpB"/>
</dbReference>
<dbReference type="Pfam" id="PF01668">
    <property type="entry name" value="SmpB"/>
    <property type="match status" value="1"/>
</dbReference>
<protein>
    <recommendedName>
        <fullName evidence="3">SsrA-binding protein</fullName>
    </recommendedName>
    <alternativeName>
        <fullName evidence="3">Small protein B</fullName>
    </alternativeName>
</protein>
<proteinExistence type="inferred from homology"/>
<dbReference type="RefSeq" id="WP_095334762.1">
    <property type="nucleotide sequence ID" value="NZ_NQNY01000006.1"/>
</dbReference>
<comment type="caution">
    <text evidence="4">The sequence shown here is derived from an EMBL/GenBank/DDBJ whole genome shotgun (WGS) entry which is preliminary data.</text>
</comment>
<dbReference type="AlphaFoldDB" id="A0A269TK86"/>
<dbReference type="InterPro" id="IPR000037">
    <property type="entry name" value="SsrA-bd_prot"/>
</dbReference>
<name>A0A269TK86_9BACT</name>
<evidence type="ECO:0000256" key="3">
    <source>
        <dbReference type="HAMAP-Rule" id="MF_00023"/>
    </source>
</evidence>
<organism evidence="4 5">
    <name type="scientific">Mycoplasmopsis agassizii</name>
    <dbReference type="NCBI Taxonomy" id="33922"/>
    <lineage>
        <taxon>Bacteria</taxon>
        <taxon>Bacillati</taxon>
        <taxon>Mycoplasmatota</taxon>
        <taxon>Mycoplasmoidales</taxon>
        <taxon>Metamycoplasmataceae</taxon>
        <taxon>Mycoplasmopsis</taxon>
    </lineage>
</organism>
<dbReference type="Gene3D" id="2.40.280.10">
    <property type="match status" value="1"/>
</dbReference>
<dbReference type="GO" id="GO:0070930">
    <property type="term" value="P:trans-translation-dependent protein tagging"/>
    <property type="evidence" value="ECO:0007669"/>
    <property type="project" value="TreeGrafter"/>
</dbReference>
<dbReference type="NCBIfam" id="TIGR00086">
    <property type="entry name" value="smpB"/>
    <property type="match status" value="1"/>
</dbReference>
<keyword evidence="2 3" id="KW-0694">RNA-binding</keyword>
<dbReference type="GO" id="GO:0005829">
    <property type="term" value="C:cytosol"/>
    <property type="evidence" value="ECO:0007669"/>
    <property type="project" value="TreeGrafter"/>
</dbReference>
<reference evidence="5" key="1">
    <citation type="submission" date="2017-08" db="EMBL/GenBank/DDBJ databases">
        <authorList>
            <person name="Alvarez-Ponce D."/>
            <person name="Weitzman C.L."/>
            <person name="Tillett R.L."/>
            <person name="Sandmeier F.C."/>
            <person name="Tracy C.R."/>
        </authorList>
    </citation>
    <scope>NUCLEOTIDE SEQUENCE [LARGE SCALE GENOMIC DNA]</scope>
    <source>
        <strain evidence="5">723</strain>
    </source>
</reference>
<comment type="function">
    <text evidence="3">Required for rescue of stalled ribosomes mediated by trans-translation. Binds to transfer-messenger RNA (tmRNA), required for stable association of tmRNA with ribosomes. tmRNA and SmpB together mimic tRNA shape, replacing the anticodon stem-loop with SmpB. tmRNA is encoded by the ssrA gene; the 2 termini fold to resemble tRNA(Ala) and it encodes a 'tag peptide', a short internal open reading frame. During trans-translation Ala-aminoacylated tmRNA acts like a tRNA, entering the A-site of stalled ribosomes, displacing the stalled mRNA. The ribosome then switches to translate the ORF on the tmRNA; the nascent peptide is terminated with the 'tag peptide' encoded by the tmRNA and targeted for degradation. The ribosome is freed to recommence translation, which seems to be the essential function of trans-translation.</text>
</comment>
<evidence type="ECO:0000256" key="1">
    <source>
        <dbReference type="ARBA" id="ARBA00022490"/>
    </source>
</evidence>
<gene>
    <name evidence="3 4" type="primary">smpB</name>
    <name evidence="4" type="ORF">CJJ23_02295</name>
</gene>
<sequence length="142" mass="16638">MKVIASNKFARSDYEILDTYEAGIELLGWEVKSIRAGNINLKNSYCTFKDNELFLTNAFVSQYMLVEANETRTRKLLLHKNQLKRIQAKIETQGLTMIPLKIYFTKRSLIKLEIATVKGIKKHDKRRVLKELELAKEVQKYR</sequence>
<dbReference type="CDD" id="cd09294">
    <property type="entry name" value="SmpB"/>
    <property type="match status" value="1"/>
</dbReference>
<evidence type="ECO:0000313" key="5">
    <source>
        <dbReference type="Proteomes" id="UP000216943"/>
    </source>
</evidence>
<keyword evidence="1 3" id="KW-0963">Cytoplasm</keyword>
<dbReference type="PROSITE" id="PS01317">
    <property type="entry name" value="SSRP"/>
    <property type="match status" value="1"/>
</dbReference>
<accession>A0A269TK86</accession>
<dbReference type="NCBIfam" id="NF003843">
    <property type="entry name" value="PRK05422.1"/>
    <property type="match status" value="1"/>
</dbReference>
<dbReference type="GO" id="GO:0003723">
    <property type="term" value="F:RNA binding"/>
    <property type="evidence" value="ECO:0007669"/>
    <property type="project" value="UniProtKB-UniRule"/>
</dbReference>
<dbReference type="PANTHER" id="PTHR30308:SF2">
    <property type="entry name" value="SSRA-BINDING PROTEIN"/>
    <property type="match status" value="1"/>
</dbReference>
<evidence type="ECO:0000256" key="2">
    <source>
        <dbReference type="ARBA" id="ARBA00022884"/>
    </source>
</evidence>